<reference evidence="3 4" key="1">
    <citation type="submission" date="2016-04" db="EMBL/GenBank/DDBJ databases">
        <authorList>
            <person name="Evans L.H."/>
            <person name="Alamgir A."/>
            <person name="Owens N."/>
            <person name="Weber N.D."/>
            <person name="Virtaneva K."/>
            <person name="Barbian K."/>
            <person name="Babar A."/>
            <person name="Rosenke K."/>
        </authorList>
    </citation>
    <scope>NUCLEOTIDE SEQUENCE [LARGE SCALE GENOMIC DNA]</scope>
    <source>
        <strain evidence="3 4">CCM 8644</strain>
    </source>
</reference>
<sequence>MNKKQKNTIPSSPIQKQENTTGLPDQLKEGVENLSGYSLDDVKVHYNANQPAQLQAYVYAQGSDINLEANQEKHLPHEAWHVVQQKQGRVKSTMQMRGELIVNDDEGLEKEADVMGNKALRFRQKGRNI</sequence>
<gene>
    <name evidence="3" type="ORF">A5893_14080</name>
</gene>
<dbReference type="EMBL" id="LWHJ01000030">
    <property type="protein sequence ID" value="OAQ38545.1"/>
    <property type="molecule type" value="Genomic_DNA"/>
</dbReference>
<organism evidence="3 4">
    <name type="scientific">Pedobacter psychrophilus</name>
    <dbReference type="NCBI Taxonomy" id="1826909"/>
    <lineage>
        <taxon>Bacteria</taxon>
        <taxon>Pseudomonadati</taxon>
        <taxon>Bacteroidota</taxon>
        <taxon>Sphingobacteriia</taxon>
        <taxon>Sphingobacteriales</taxon>
        <taxon>Sphingobacteriaceae</taxon>
        <taxon>Pedobacter</taxon>
    </lineage>
</organism>
<evidence type="ECO:0000256" key="1">
    <source>
        <dbReference type="SAM" id="MobiDB-lite"/>
    </source>
</evidence>
<evidence type="ECO:0000313" key="4">
    <source>
        <dbReference type="Proteomes" id="UP000078459"/>
    </source>
</evidence>
<comment type="caution">
    <text evidence="3">The sequence shown here is derived from an EMBL/GenBank/DDBJ whole genome shotgun (WGS) entry which is preliminary data.</text>
</comment>
<evidence type="ECO:0000259" key="2">
    <source>
        <dbReference type="Pfam" id="PF13699"/>
    </source>
</evidence>
<name>A0A179DBW5_9SPHI</name>
<feature type="compositionally biased region" description="Polar residues" evidence="1">
    <location>
        <begin position="7"/>
        <end position="23"/>
    </location>
</feature>
<feature type="region of interest" description="Disordered" evidence="1">
    <location>
        <begin position="1"/>
        <end position="27"/>
    </location>
</feature>
<evidence type="ECO:0000313" key="3">
    <source>
        <dbReference type="EMBL" id="OAQ38545.1"/>
    </source>
</evidence>
<dbReference type="OrthoDB" id="292792at2"/>
<feature type="domain" description="eCIS core" evidence="2">
    <location>
        <begin position="23"/>
        <end position="88"/>
    </location>
</feature>
<keyword evidence="4" id="KW-1185">Reference proteome</keyword>
<dbReference type="STRING" id="1826909.A5893_14080"/>
<proteinExistence type="predicted"/>
<dbReference type="RefSeq" id="WP_068823317.1">
    <property type="nucleotide sequence ID" value="NZ_LWHJ01000030.1"/>
</dbReference>
<reference evidence="3 4" key="2">
    <citation type="submission" date="2016-06" db="EMBL/GenBank/DDBJ databases">
        <title>Pedobacter psychrophilus sp. nov., isolated from Antarctic fragmentary rock.</title>
        <authorList>
            <person name="Svec P."/>
        </authorList>
    </citation>
    <scope>NUCLEOTIDE SEQUENCE [LARGE SCALE GENOMIC DNA]</scope>
    <source>
        <strain evidence="3 4">CCM 8644</strain>
    </source>
</reference>
<dbReference type="InterPro" id="IPR025295">
    <property type="entry name" value="eCIS_core_dom"/>
</dbReference>
<protein>
    <recommendedName>
        <fullName evidence="2">eCIS core domain-containing protein</fullName>
    </recommendedName>
</protein>
<dbReference type="Proteomes" id="UP000078459">
    <property type="component" value="Unassembled WGS sequence"/>
</dbReference>
<accession>A0A179DBW5</accession>
<dbReference type="AlphaFoldDB" id="A0A179DBW5"/>
<dbReference type="Pfam" id="PF13699">
    <property type="entry name" value="eCIS_core"/>
    <property type="match status" value="1"/>
</dbReference>